<comment type="caution">
    <text evidence="4">The sequence shown here is derived from an EMBL/GenBank/DDBJ whole genome shotgun (WGS) entry which is preliminary data.</text>
</comment>
<proteinExistence type="predicted"/>
<evidence type="ECO:0000313" key="5">
    <source>
        <dbReference type="Proteomes" id="UP000320239"/>
    </source>
</evidence>
<protein>
    <submittedName>
        <fullName evidence="4">Serine/threonine protein phosphatase PrpC</fullName>
    </submittedName>
</protein>
<evidence type="ECO:0000256" key="1">
    <source>
        <dbReference type="SAM" id="MobiDB-lite"/>
    </source>
</evidence>
<dbReference type="Gene3D" id="3.60.40.10">
    <property type="entry name" value="PPM-type phosphatase domain"/>
    <property type="match status" value="1"/>
</dbReference>
<dbReference type="SMART" id="SM00331">
    <property type="entry name" value="PP2C_SIG"/>
    <property type="match status" value="1"/>
</dbReference>
<name>A0A561WKT1_ACTTI</name>
<reference evidence="4 5" key="1">
    <citation type="submission" date="2019-06" db="EMBL/GenBank/DDBJ databases">
        <title>Sequencing the genomes of 1000 actinobacteria strains.</title>
        <authorList>
            <person name="Klenk H.-P."/>
        </authorList>
    </citation>
    <scope>NUCLEOTIDE SEQUENCE [LARGE SCALE GENOMIC DNA]</scope>
    <source>
        <strain evidence="4 5">DSM 43866</strain>
    </source>
</reference>
<dbReference type="AlphaFoldDB" id="A0A561WKT1"/>
<dbReference type="Proteomes" id="UP000320239">
    <property type="component" value="Unassembled WGS sequence"/>
</dbReference>
<dbReference type="SUPFAM" id="SSF81606">
    <property type="entry name" value="PP2C-like"/>
    <property type="match status" value="1"/>
</dbReference>
<evidence type="ECO:0000256" key="2">
    <source>
        <dbReference type="SAM" id="Phobius"/>
    </source>
</evidence>
<feature type="domain" description="PPM-type phosphatase" evidence="3">
    <location>
        <begin position="99"/>
        <end position="318"/>
    </location>
</feature>
<evidence type="ECO:0000259" key="3">
    <source>
        <dbReference type="SMART" id="SM00331"/>
    </source>
</evidence>
<keyword evidence="2" id="KW-1133">Transmembrane helix</keyword>
<dbReference type="Pfam" id="PF13672">
    <property type="entry name" value="PP2C_2"/>
    <property type="match status" value="1"/>
</dbReference>
<dbReference type="InterPro" id="IPR036457">
    <property type="entry name" value="PPM-type-like_dom_sf"/>
</dbReference>
<dbReference type="RefSeq" id="WP_145830854.1">
    <property type="nucleotide sequence ID" value="NZ_BOMX01000070.1"/>
</dbReference>
<organism evidence="4 5">
    <name type="scientific">Actinoplanes teichomyceticus</name>
    <dbReference type="NCBI Taxonomy" id="1867"/>
    <lineage>
        <taxon>Bacteria</taxon>
        <taxon>Bacillati</taxon>
        <taxon>Actinomycetota</taxon>
        <taxon>Actinomycetes</taxon>
        <taxon>Micromonosporales</taxon>
        <taxon>Micromonosporaceae</taxon>
        <taxon>Actinoplanes</taxon>
    </lineage>
</organism>
<keyword evidence="5" id="KW-1185">Reference proteome</keyword>
<feature type="transmembrane region" description="Helical" evidence="2">
    <location>
        <begin position="6"/>
        <end position="28"/>
    </location>
</feature>
<feature type="region of interest" description="Disordered" evidence="1">
    <location>
        <begin position="35"/>
        <end position="54"/>
    </location>
</feature>
<evidence type="ECO:0000313" key="4">
    <source>
        <dbReference type="EMBL" id="TWG24464.1"/>
    </source>
</evidence>
<dbReference type="OrthoDB" id="491589at2"/>
<accession>A0A561WKT1</accession>
<gene>
    <name evidence="4" type="ORF">FHX34_1021020</name>
</gene>
<keyword evidence="2" id="KW-0472">Membrane</keyword>
<keyword evidence="2" id="KW-0812">Transmembrane</keyword>
<dbReference type="InterPro" id="IPR001932">
    <property type="entry name" value="PPM-type_phosphatase-like_dom"/>
</dbReference>
<dbReference type="EMBL" id="VIWY01000002">
    <property type="protein sequence ID" value="TWG24464.1"/>
    <property type="molecule type" value="Genomic_DNA"/>
</dbReference>
<sequence length="319" mass="33955">MDGADLLAPTAAAAALMLWLLLFLPLLWEQYRGGGAGQPPRPSRRPALPPLPPPAAALPLPERAVVDCRWYGSVFGGLCRPEPGRHSLQVRGVAWRGETHVEAGDEGQDAAGAAWDDTMGVLFVAVADGLGSLPRSGAYAVHAVTAALQLCRTRGDDRPFAHIGDRLFGAVAAGLRRSFGPEAGVDGGTTLVVAEVVPDAHGARVTVHGVGDSEAWVLSAGRWRALHHERDPAEEENATRDLPTFCRPRSRTERVPPGGMLLLATDGFACRIDSTAGRSPWLLAERLRRTTSPMGLAHLVAHPENDDEDDRGVVAVWVS</sequence>